<gene>
    <name evidence="1" type="ORF">RCL2_001120400</name>
</gene>
<evidence type="ECO:0000313" key="2">
    <source>
        <dbReference type="Proteomes" id="UP000615446"/>
    </source>
</evidence>
<organism evidence="1 2">
    <name type="scientific">Rhizophagus clarus</name>
    <dbReference type="NCBI Taxonomy" id="94130"/>
    <lineage>
        <taxon>Eukaryota</taxon>
        <taxon>Fungi</taxon>
        <taxon>Fungi incertae sedis</taxon>
        <taxon>Mucoromycota</taxon>
        <taxon>Glomeromycotina</taxon>
        <taxon>Glomeromycetes</taxon>
        <taxon>Glomerales</taxon>
        <taxon>Glomeraceae</taxon>
        <taxon>Rhizophagus</taxon>
    </lineage>
</organism>
<dbReference type="Proteomes" id="UP000615446">
    <property type="component" value="Unassembled WGS sequence"/>
</dbReference>
<sequence>MVINGLCDEAINRLYEDLSSKKSWRDNLDFIVLDYLRMLPSLKISNEHSKIIHHTNFLDYNVELSLGIQDIFRESYKNLYVRLCSLLNSKRAIELELLRIIMQNSWLDILISAQSDNTKLMNTLSLFMQIFHQNIEDIITGSEKFSGEMFTPRNQVSLPNSIYELLVKYYNDTYDWNFVSIADIASSNLSLENSNQSIIVLPIVIQFSRIQIAAKIFGSKYAPRYQRSSYILAKFIQDDEIIDIFSGHVQYYFEHTVQLPTGPKTH</sequence>
<dbReference type="EMBL" id="BLAL01000075">
    <property type="protein sequence ID" value="GES84065.1"/>
    <property type="molecule type" value="Genomic_DNA"/>
</dbReference>
<reference evidence="1" key="1">
    <citation type="submission" date="2019-10" db="EMBL/GenBank/DDBJ databases">
        <title>Conservation and host-specific expression of non-tandemly repeated heterogenous ribosome RNA gene in arbuscular mycorrhizal fungi.</title>
        <authorList>
            <person name="Maeda T."/>
            <person name="Kobayashi Y."/>
            <person name="Nakagawa T."/>
            <person name="Ezawa T."/>
            <person name="Yamaguchi K."/>
            <person name="Bino T."/>
            <person name="Nishimoto Y."/>
            <person name="Shigenobu S."/>
            <person name="Kawaguchi M."/>
        </authorList>
    </citation>
    <scope>NUCLEOTIDE SEQUENCE</scope>
    <source>
        <strain evidence="1">HR1</strain>
    </source>
</reference>
<proteinExistence type="predicted"/>
<protein>
    <submittedName>
        <fullName evidence="1">Uncharacterized protein</fullName>
    </submittedName>
</protein>
<evidence type="ECO:0000313" key="1">
    <source>
        <dbReference type="EMBL" id="GES84065.1"/>
    </source>
</evidence>
<name>A0A8H3QK75_9GLOM</name>
<dbReference type="AlphaFoldDB" id="A0A8H3QK75"/>
<accession>A0A8H3QK75</accession>
<comment type="caution">
    <text evidence="1">The sequence shown here is derived from an EMBL/GenBank/DDBJ whole genome shotgun (WGS) entry which is preliminary data.</text>
</comment>